<dbReference type="InterPro" id="IPR045851">
    <property type="entry name" value="AMP-bd_C_sf"/>
</dbReference>
<dbReference type="InterPro" id="IPR042099">
    <property type="entry name" value="ANL_N_sf"/>
</dbReference>
<protein>
    <submittedName>
        <fullName evidence="3">Crotonobetaine/carnitine-CoA ligase</fullName>
        <ecNumber evidence="3">6.2.1.48</ecNumber>
    </submittedName>
</protein>
<dbReference type="InterPro" id="IPR000873">
    <property type="entry name" value="AMP-dep_synth/lig_dom"/>
</dbReference>
<evidence type="ECO:0000259" key="1">
    <source>
        <dbReference type="Pfam" id="PF00501"/>
    </source>
</evidence>
<comment type="caution">
    <text evidence="3">The sequence shown here is derived from an EMBL/GenBank/DDBJ whole genome shotgun (WGS) entry which is preliminary data.</text>
</comment>
<keyword evidence="3" id="KW-0436">Ligase</keyword>
<dbReference type="EC" id="6.2.1.48" evidence="3"/>
<feature type="domain" description="AMP-binding enzyme C-terminal" evidence="2">
    <location>
        <begin position="442"/>
        <end position="516"/>
    </location>
</feature>
<gene>
    <name evidence="3" type="ORF">QE405_002982</name>
</gene>
<sequence length="541" mass="57349">MSPAQPPPAPAGLDVGLRERTVPRVLAAAVAEHGPRVAVRDGSRSLTYDELHREVRELAGGLGTLVDGDGARVVTVLDNHVDQVCLWLAIAEAGLVSVPVNPESTSAQLARSVASVDASVVVVEGHRLDTVLAGLADLGPDARRLTLVVRGGRTDAQQVPEGVRVLPWAELLRRPGGAALGSDGPEPWDLQAVMFSSGSTGGPKRVLVTQAQTVTRAMVVDQRPATGDGVVLLTVPLFHVAGQCRGVLGPLMAGLQVVVAERFSVSGFWSTVRAHGVTSTLLMGSMMEYLLQVPPEPADADNPLQQLYAAPVSPRAAEFAARFGVTVHASYGSTEAGTVSTGPSTRPGSLGWLHRDFVAQVVDEVDVPVAPGAAGELVLRARHPWLMTPGYEGDPAATTALFRNQWLHTGDLVRQEEDGELVFVSRLKEVIRSNGENISPSEIEDFVRGLDDVVDCAAVGVANEGGEDDLKLVVVPGPGRTTVEDLCRQIGEGLPRHMFPRYVELRPDLPRTATAKTRKAELATRDGSGVVDVAHLRPARR</sequence>
<dbReference type="EMBL" id="JAUTAN010000001">
    <property type="protein sequence ID" value="MDQ1105698.1"/>
    <property type="molecule type" value="Genomic_DNA"/>
</dbReference>
<dbReference type="InterPro" id="IPR050237">
    <property type="entry name" value="ATP-dep_AMP-bd_enzyme"/>
</dbReference>
<dbReference type="PROSITE" id="PS00455">
    <property type="entry name" value="AMP_BINDING"/>
    <property type="match status" value="1"/>
</dbReference>
<dbReference type="Pfam" id="PF00501">
    <property type="entry name" value="AMP-binding"/>
    <property type="match status" value="1"/>
</dbReference>
<dbReference type="PANTHER" id="PTHR43767">
    <property type="entry name" value="LONG-CHAIN-FATTY-ACID--COA LIGASE"/>
    <property type="match status" value="1"/>
</dbReference>
<dbReference type="Pfam" id="PF13193">
    <property type="entry name" value="AMP-binding_C"/>
    <property type="match status" value="1"/>
</dbReference>
<accession>A0AAJ1X1L0</accession>
<dbReference type="InterPro" id="IPR025110">
    <property type="entry name" value="AMP-bd_C"/>
</dbReference>
<feature type="domain" description="AMP-dependent synthetase/ligase" evidence="1">
    <location>
        <begin position="28"/>
        <end position="391"/>
    </location>
</feature>
<dbReference type="Proteomes" id="UP001239215">
    <property type="component" value="Unassembled WGS sequence"/>
</dbReference>
<name>A0AAJ1X1L0_9ACTN</name>
<evidence type="ECO:0000259" key="2">
    <source>
        <dbReference type="Pfam" id="PF13193"/>
    </source>
</evidence>
<dbReference type="SUPFAM" id="SSF56801">
    <property type="entry name" value="Acetyl-CoA synthetase-like"/>
    <property type="match status" value="1"/>
</dbReference>
<dbReference type="AlphaFoldDB" id="A0AAJ1X1L0"/>
<reference evidence="3" key="1">
    <citation type="submission" date="2023-07" db="EMBL/GenBank/DDBJ databases">
        <title>Functional and genomic diversity of the sorghum phyllosphere microbiome.</title>
        <authorList>
            <person name="Shade A."/>
        </authorList>
    </citation>
    <scope>NUCLEOTIDE SEQUENCE</scope>
    <source>
        <strain evidence="3">SORGH_AS_1067</strain>
    </source>
</reference>
<proteinExistence type="predicted"/>
<dbReference type="Gene3D" id="3.30.300.30">
    <property type="match status" value="1"/>
</dbReference>
<dbReference type="Gene3D" id="3.40.50.12780">
    <property type="entry name" value="N-terminal domain of ligase-like"/>
    <property type="match status" value="1"/>
</dbReference>
<organism evidence="3 4">
    <name type="scientific">Nocardioides zeae</name>
    <dbReference type="NCBI Taxonomy" id="1457234"/>
    <lineage>
        <taxon>Bacteria</taxon>
        <taxon>Bacillati</taxon>
        <taxon>Actinomycetota</taxon>
        <taxon>Actinomycetes</taxon>
        <taxon>Propionibacteriales</taxon>
        <taxon>Nocardioidaceae</taxon>
        <taxon>Nocardioides</taxon>
    </lineage>
</organism>
<dbReference type="InterPro" id="IPR020845">
    <property type="entry name" value="AMP-binding_CS"/>
</dbReference>
<evidence type="ECO:0000313" key="4">
    <source>
        <dbReference type="Proteomes" id="UP001239215"/>
    </source>
</evidence>
<evidence type="ECO:0000313" key="3">
    <source>
        <dbReference type="EMBL" id="MDQ1105698.1"/>
    </source>
</evidence>
<dbReference type="PANTHER" id="PTHR43767:SF1">
    <property type="entry name" value="NONRIBOSOMAL PEPTIDE SYNTHASE PES1 (EUROFUNG)-RELATED"/>
    <property type="match status" value="1"/>
</dbReference>
<dbReference type="GO" id="GO:0016878">
    <property type="term" value="F:acid-thiol ligase activity"/>
    <property type="evidence" value="ECO:0007669"/>
    <property type="project" value="UniProtKB-ARBA"/>
</dbReference>